<name>A0A9N7UY90_PLEPL</name>
<keyword evidence="1" id="KW-0175">Coiled coil</keyword>
<evidence type="ECO:0000256" key="1">
    <source>
        <dbReference type="SAM" id="Coils"/>
    </source>
</evidence>
<gene>
    <name evidence="2" type="ORF">PLEPLA_LOCUS29519</name>
</gene>
<accession>A0A9N7UY90</accession>
<feature type="non-terminal residue" evidence="2">
    <location>
        <position position="1"/>
    </location>
</feature>
<comment type="caution">
    <text evidence="2">The sequence shown here is derived from an EMBL/GenBank/DDBJ whole genome shotgun (WGS) entry which is preliminary data.</text>
</comment>
<keyword evidence="3" id="KW-1185">Reference proteome</keyword>
<dbReference type="EMBL" id="CADEAL010002712">
    <property type="protein sequence ID" value="CAB1441787.1"/>
    <property type="molecule type" value="Genomic_DNA"/>
</dbReference>
<proteinExistence type="predicted"/>
<dbReference type="AlphaFoldDB" id="A0A9N7UY90"/>
<protein>
    <submittedName>
        <fullName evidence="2">Uncharacterized protein</fullName>
    </submittedName>
</protein>
<dbReference type="Proteomes" id="UP001153269">
    <property type="component" value="Unassembled WGS sequence"/>
</dbReference>
<evidence type="ECO:0000313" key="2">
    <source>
        <dbReference type="EMBL" id="CAB1441787.1"/>
    </source>
</evidence>
<evidence type="ECO:0000313" key="3">
    <source>
        <dbReference type="Proteomes" id="UP001153269"/>
    </source>
</evidence>
<reference evidence="2" key="1">
    <citation type="submission" date="2020-03" db="EMBL/GenBank/DDBJ databases">
        <authorList>
            <person name="Weist P."/>
        </authorList>
    </citation>
    <scope>NUCLEOTIDE SEQUENCE</scope>
</reference>
<sequence>IKTLKEELRKKEWLIQREREKGQARTNAYLDCLRNLTETKKEMKICKKKVEVLQEGNAALKEMWNELTSEKNKLEDEVQQKDEIIQRETKKKEVRTYAYITFFLYVKFSSLREE</sequence>
<feature type="coiled-coil region" evidence="1">
    <location>
        <begin position="57"/>
        <end position="91"/>
    </location>
</feature>
<organism evidence="2 3">
    <name type="scientific">Pleuronectes platessa</name>
    <name type="common">European plaice</name>
    <dbReference type="NCBI Taxonomy" id="8262"/>
    <lineage>
        <taxon>Eukaryota</taxon>
        <taxon>Metazoa</taxon>
        <taxon>Chordata</taxon>
        <taxon>Craniata</taxon>
        <taxon>Vertebrata</taxon>
        <taxon>Euteleostomi</taxon>
        <taxon>Actinopterygii</taxon>
        <taxon>Neopterygii</taxon>
        <taxon>Teleostei</taxon>
        <taxon>Neoteleostei</taxon>
        <taxon>Acanthomorphata</taxon>
        <taxon>Carangaria</taxon>
        <taxon>Pleuronectiformes</taxon>
        <taxon>Pleuronectoidei</taxon>
        <taxon>Pleuronectidae</taxon>
        <taxon>Pleuronectes</taxon>
    </lineage>
</organism>